<dbReference type="AlphaFoldDB" id="A0A4V2Z0Q9"/>
<dbReference type="Pfam" id="PF12840">
    <property type="entry name" value="HTH_20"/>
    <property type="match status" value="1"/>
</dbReference>
<reference evidence="2 3" key="1">
    <citation type="submission" date="2019-03" db="EMBL/GenBank/DDBJ databases">
        <title>Draft genome sequences of novel Actinobacteria.</title>
        <authorList>
            <person name="Sahin N."/>
            <person name="Ay H."/>
            <person name="Saygin H."/>
        </authorList>
    </citation>
    <scope>NUCLEOTIDE SEQUENCE [LARGE SCALE GENOMIC DNA]</scope>
    <source>
        <strain evidence="2 3">5K138</strain>
    </source>
</reference>
<dbReference type="GO" id="GO:0032791">
    <property type="term" value="F:lead ion binding"/>
    <property type="evidence" value="ECO:0007669"/>
    <property type="project" value="TreeGrafter"/>
</dbReference>
<dbReference type="PANTHER" id="PTHR39168:SF1">
    <property type="entry name" value="TRANSCRIPTIONAL REGULATORY PROTEIN"/>
    <property type="match status" value="1"/>
</dbReference>
<dbReference type="RefSeq" id="WP_131898694.1">
    <property type="nucleotide sequence ID" value="NZ_SMKZ01000038.1"/>
</dbReference>
<dbReference type="GO" id="GO:0046686">
    <property type="term" value="P:response to cadmium ion"/>
    <property type="evidence" value="ECO:0007669"/>
    <property type="project" value="TreeGrafter"/>
</dbReference>
<evidence type="ECO:0000259" key="1">
    <source>
        <dbReference type="PROSITE" id="PS50987"/>
    </source>
</evidence>
<protein>
    <submittedName>
        <fullName evidence="2">Transcriptional regulator</fullName>
    </submittedName>
</protein>
<dbReference type="Gene3D" id="1.10.10.10">
    <property type="entry name" value="Winged helix-like DNA-binding domain superfamily/Winged helix DNA-binding domain"/>
    <property type="match status" value="1"/>
</dbReference>
<sequence length="243" mass="25413">MTAPGNRATAEPTPGAGLAALAGLLADGTRATMCLALMDGRAWTATELARAAGVAASTATEHLNLLVAGGLLADVRQGRHRYVRLAGPASAELIESLAAASPGAPEPVRSLRAATRRRALAYARTCYDHLAGAVGVAVTDAMTARGYLSWERGLALTEAGERWLSSLGGWPPATRRQVVRSCMDWTERRPHLGGAAGALLCRHAIEAGWIVPSTHPRAVRVTDAGRAALREQLAVPVHVLATR</sequence>
<dbReference type="GO" id="GO:0097063">
    <property type="term" value="F:cadmium ion sensor activity"/>
    <property type="evidence" value="ECO:0007669"/>
    <property type="project" value="TreeGrafter"/>
</dbReference>
<feature type="domain" description="HTH arsR-type" evidence="1">
    <location>
        <begin position="10"/>
        <end position="105"/>
    </location>
</feature>
<dbReference type="GO" id="GO:0003700">
    <property type="term" value="F:DNA-binding transcription factor activity"/>
    <property type="evidence" value="ECO:0007669"/>
    <property type="project" value="InterPro"/>
</dbReference>
<dbReference type="SUPFAM" id="SSF46785">
    <property type="entry name" value="Winged helix' DNA-binding domain"/>
    <property type="match status" value="1"/>
</dbReference>
<dbReference type="OrthoDB" id="3232131at2"/>
<comment type="caution">
    <text evidence="2">The sequence shown here is derived from an EMBL/GenBank/DDBJ whole genome shotgun (WGS) entry which is preliminary data.</text>
</comment>
<dbReference type="InterPro" id="IPR036390">
    <property type="entry name" value="WH_DNA-bd_sf"/>
</dbReference>
<gene>
    <name evidence="2" type="ORF">E1269_22400</name>
</gene>
<organism evidence="2 3">
    <name type="scientific">Jiangella asiatica</name>
    <dbReference type="NCBI Taxonomy" id="2530372"/>
    <lineage>
        <taxon>Bacteria</taxon>
        <taxon>Bacillati</taxon>
        <taxon>Actinomycetota</taxon>
        <taxon>Actinomycetes</taxon>
        <taxon>Jiangellales</taxon>
        <taxon>Jiangellaceae</taxon>
        <taxon>Jiangella</taxon>
    </lineage>
</organism>
<keyword evidence="3" id="KW-1185">Reference proteome</keyword>
<dbReference type="PANTHER" id="PTHR39168">
    <property type="entry name" value="TRANSCRIPTIONAL REGULATOR-RELATED"/>
    <property type="match status" value="1"/>
</dbReference>
<dbReference type="InterPro" id="IPR011991">
    <property type="entry name" value="ArsR-like_HTH"/>
</dbReference>
<dbReference type="SMART" id="SM00418">
    <property type="entry name" value="HTH_ARSR"/>
    <property type="match status" value="1"/>
</dbReference>
<dbReference type="EMBL" id="SMKZ01000038">
    <property type="protein sequence ID" value="TDE01998.1"/>
    <property type="molecule type" value="Genomic_DNA"/>
</dbReference>
<dbReference type="PROSITE" id="PS50987">
    <property type="entry name" value="HTH_ARSR_2"/>
    <property type="match status" value="1"/>
</dbReference>
<name>A0A4V2Z0Q9_9ACTN</name>
<dbReference type="GO" id="GO:0010288">
    <property type="term" value="P:response to lead ion"/>
    <property type="evidence" value="ECO:0007669"/>
    <property type="project" value="TreeGrafter"/>
</dbReference>
<dbReference type="InterPro" id="IPR052543">
    <property type="entry name" value="HTH_Metal-responsive_Reg"/>
</dbReference>
<evidence type="ECO:0000313" key="2">
    <source>
        <dbReference type="EMBL" id="TDE01998.1"/>
    </source>
</evidence>
<accession>A0A4V2Z0Q9</accession>
<dbReference type="InParanoid" id="A0A4V2Z0Q9"/>
<proteinExistence type="predicted"/>
<dbReference type="CDD" id="cd00090">
    <property type="entry name" value="HTH_ARSR"/>
    <property type="match status" value="1"/>
</dbReference>
<evidence type="ECO:0000313" key="3">
    <source>
        <dbReference type="Proteomes" id="UP000294739"/>
    </source>
</evidence>
<dbReference type="GO" id="GO:0003677">
    <property type="term" value="F:DNA binding"/>
    <property type="evidence" value="ECO:0007669"/>
    <property type="project" value="TreeGrafter"/>
</dbReference>
<dbReference type="Proteomes" id="UP000294739">
    <property type="component" value="Unassembled WGS sequence"/>
</dbReference>
<dbReference type="InterPro" id="IPR036388">
    <property type="entry name" value="WH-like_DNA-bd_sf"/>
</dbReference>
<dbReference type="InterPro" id="IPR001845">
    <property type="entry name" value="HTH_ArsR_DNA-bd_dom"/>
</dbReference>